<dbReference type="OrthoDB" id="6336411at2"/>
<dbReference type="EMBL" id="PNRG01000004">
    <property type="protein sequence ID" value="PMR82458.1"/>
    <property type="molecule type" value="Genomic_DNA"/>
</dbReference>
<feature type="transmembrane region" description="Helical" evidence="7">
    <location>
        <begin position="182"/>
        <end position="200"/>
    </location>
</feature>
<dbReference type="InterPro" id="IPR014223">
    <property type="entry name" value="ABC_CydC/D"/>
</dbReference>
<dbReference type="NCBIfam" id="TIGR02868">
    <property type="entry name" value="CydC"/>
    <property type="match status" value="1"/>
</dbReference>
<keyword evidence="2 7" id="KW-0812">Transmembrane</keyword>
<comment type="caution">
    <text evidence="10">The sequence shown here is derived from an EMBL/GenBank/DDBJ whole genome shotgun (WGS) entry which is preliminary data.</text>
</comment>
<dbReference type="SMART" id="SM00382">
    <property type="entry name" value="AAA"/>
    <property type="match status" value="1"/>
</dbReference>
<proteinExistence type="predicted"/>
<name>A0A2N7UPU3_9GAMM</name>
<keyword evidence="3" id="KW-0547">Nucleotide-binding</keyword>
<evidence type="ECO:0000256" key="3">
    <source>
        <dbReference type="ARBA" id="ARBA00022741"/>
    </source>
</evidence>
<evidence type="ECO:0000256" key="2">
    <source>
        <dbReference type="ARBA" id="ARBA00022692"/>
    </source>
</evidence>
<dbReference type="GO" id="GO:0140359">
    <property type="term" value="F:ABC-type transporter activity"/>
    <property type="evidence" value="ECO:0007669"/>
    <property type="project" value="InterPro"/>
</dbReference>
<dbReference type="Gene3D" id="3.40.50.300">
    <property type="entry name" value="P-loop containing nucleotide triphosphate hydrolases"/>
    <property type="match status" value="1"/>
</dbReference>
<feature type="transmembrane region" description="Helical" evidence="7">
    <location>
        <begin position="63"/>
        <end position="88"/>
    </location>
</feature>
<dbReference type="InterPro" id="IPR027417">
    <property type="entry name" value="P-loop_NTPase"/>
</dbReference>
<dbReference type="InterPro" id="IPR017871">
    <property type="entry name" value="ABC_transporter-like_CS"/>
</dbReference>
<feature type="domain" description="ABC transmembrane type-1" evidence="9">
    <location>
        <begin position="33"/>
        <end position="324"/>
    </location>
</feature>
<evidence type="ECO:0000256" key="5">
    <source>
        <dbReference type="ARBA" id="ARBA00022989"/>
    </source>
</evidence>
<feature type="transmembrane region" description="Helical" evidence="7">
    <location>
        <begin position="32"/>
        <end position="57"/>
    </location>
</feature>
<evidence type="ECO:0000259" key="9">
    <source>
        <dbReference type="PROSITE" id="PS50929"/>
    </source>
</evidence>
<feature type="transmembrane region" description="Helical" evidence="7">
    <location>
        <begin position="297"/>
        <end position="319"/>
    </location>
</feature>
<feature type="transmembrane region" description="Helical" evidence="7">
    <location>
        <begin position="155"/>
        <end position="176"/>
    </location>
</feature>
<evidence type="ECO:0000259" key="8">
    <source>
        <dbReference type="PROSITE" id="PS50893"/>
    </source>
</evidence>
<dbReference type="InterPro" id="IPR003439">
    <property type="entry name" value="ABC_transporter-like_ATP-bd"/>
</dbReference>
<dbReference type="InterPro" id="IPR036640">
    <property type="entry name" value="ABC1_TM_sf"/>
</dbReference>
<dbReference type="GO" id="GO:0045454">
    <property type="term" value="P:cell redox homeostasis"/>
    <property type="evidence" value="ECO:0007669"/>
    <property type="project" value="InterPro"/>
</dbReference>
<keyword evidence="4" id="KW-0067">ATP-binding</keyword>
<dbReference type="SUPFAM" id="SSF52540">
    <property type="entry name" value="P-loop containing nucleoside triphosphate hydrolases"/>
    <property type="match status" value="1"/>
</dbReference>
<evidence type="ECO:0000256" key="7">
    <source>
        <dbReference type="SAM" id="Phobius"/>
    </source>
</evidence>
<accession>A0A2N7UPU3</accession>
<dbReference type="PROSITE" id="PS00211">
    <property type="entry name" value="ABC_TRANSPORTER_1"/>
    <property type="match status" value="1"/>
</dbReference>
<keyword evidence="11" id="KW-1185">Reference proteome</keyword>
<dbReference type="InterPro" id="IPR011527">
    <property type="entry name" value="ABC1_TM_dom"/>
</dbReference>
<feature type="domain" description="ABC transporter" evidence="8">
    <location>
        <begin position="359"/>
        <end position="582"/>
    </location>
</feature>
<dbReference type="Pfam" id="PF00005">
    <property type="entry name" value="ABC_tran"/>
    <property type="match status" value="1"/>
</dbReference>
<dbReference type="PANTHER" id="PTHR24221">
    <property type="entry name" value="ATP-BINDING CASSETTE SUB-FAMILY B"/>
    <property type="match status" value="1"/>
</dbReference>
<dbReference type="Gene3D" id="1.20.1560.10">
    <property type="entry name" value="ABC transporter type 1, transmembrane domain"/>
    <property type="match status" value="1"/>
</dbReference>
<dbReference type="PANTHER" id="PTHR24221:SF654">
    <property type="entry name" value="ATP-BINDING CASSETTE SUB-FAMILY B MEMBER 6"/>
    <property type="match status" value="1"/>
</dbReference>
<dbReference type="RefSeq" id="WP_102586607.1">
    <property type="nucleotide sequence ID" value="NZ_BNAE01000001.1"/>
</dbReference>
<dbReference type="AlphaFoldDB" id="A0A2N7UPU3"/>
<dbReference type="GO" id="GO:0005524">
    <property type="term" value="F:ATP binding"/>
    <property type="evidence" value="ECO:0007669"/>
    <property type="project" value="UniProtKB-KW"/>
</dbReference>
<evidence type="ECO:0000313" key="11">
    <source>
        <dbReference type="Proteomes" id="UP000235547"/>
    </source>
</evidence>
<dbReference type="Pfam" id="PF00664">
    <property type="entry name" value="ABC_membrane"/>
    <property type="match status" value="1"/>
</dbReference>
<protein>
    <submittedName>
        <fullName evidence="10">Thiol reductant ABC exporter subunit CydC</fullName>
    </submittedName>
</protein>
<feature type="transmembrane region" description="Helical" evidence="7">
    <location>
        <begin position="264"/>
        <end position="285"/>
    </location>
</feature>
<dbReference type="GO" id="GO:0016887">
    <property type="term" value="F:ATP hydrolysis activity"/>
    <property type="evidence" value="ECO:0007669"/>
    <property type="project" value="InterPro"/>
</dbReference>
<evidence type="ECO:0000256" key="6">
    <source>
        <dbReference type="ARBA" id="ARBA00023136"/>
    </source>
</evidence>
<dbReference type="PROSITE" id="PS50893">
    <property type="entry name" value="ABC_TRANSPORTER_2"/>
    <property type="match status" value="1"/>
</dbReference>
<dbReference type="GO" id="GO:0005886">
    <property type="term" value="C:plasma membrane"/>
    <property type="evidence" value="ECO:0007669"/>
    <property type="project" value="UniProtKB-SubCell"/>
</dbReference>
<comment type="subcellular location">
    <subcellularLocation>
        <location evidence="1">Cell membrane</location>
        <topology evidence="1">Multi-pass membrane protein</topology>
    </subcellularLocation>
</comment>
<evidence type="ECO:0000256" key="4">
    <source>
        <dbReference type="ARBA" id="ARBA00022840"/>
    </source>
</evidence>
<organism evidence="10 11">
    <name type="scientific">Halomonas urumqiensis</name>
    <dbReference type="NCBI Taxonomy" id="1684789"/>
    <lineage>
        <taxon>Bacteria</taxon>
        <taxon>Pseudomonadati</taxon>
        <taxon>Pseudomonadota</taxon>
        <taxon>Gammaproteobacteria</taxon>
        <taxon>Oceanospirillales</taxon>
        <taxon>Halomonadaceae</taxon>
        <taxon>Halomonas</taxon>
    </lineage>
</organism>
<evidence type="ECO:0000313" key="10">
    <source>
        <dbReference type="EMBL" id="PMR82458.1"/>
    </source>
</evidence>
<dbReference type="SUPFAM" id="SSF90123">
    <property type="entry name" value="ABC transporter transmembrane region"/>
    <property type="match status" value="1"/>
</dbReference>
<reference evidence="10 11" key="1">
    <citation type="submission" date="2018-01" db="EMBL/GenBank/DDBJ databases">
        <title>Halomonas endophytica sp. nov., isolated from storage liquid in the stems of Populus euphratica.</title>
        <authorList>
            <person name="Chen C."/>
        </authorList>
    </citation>
    <scope>NUCLEOTIDE SEQUENCE [LARGE SCALE GENOMIC DNA]</scope>
    <source>
        <strain evidence="10 11">BZ-SZ-XJ27</strain>
    </source>
</reference>
<evidence type="ECO:0000256" key="1">
    <source>
        <dbReference type="ARBA" id="ARBA00004651"/>
    </source>
</evidence>
<sequence>MAEASRKGTREVGLIASLAPWLMLLARRRRRLLAGAALMALTVLSALGLLAVSGWFITASAVTGLALAAGVAATLDVYVPGGAIRLFAVTRTVSRYVERLYNHDTILRLLADLRVRMFATLARLDDHALSQRRASEWLNRLTADIDVLDALFLRLLAPPVVALLAIIATSVLLGVWLPSAGWLVLVVTGVALGWFTVGQARLGMAASRRQVAQLDALRGGVIEQLQGLAELEAYGTLAGHRATLERLESRIQCDQRRLGRQAALGNALVGAVIGVLLAGVLWLGARAHAADLLSGPLMVMMPVAVLALNEALAVLPAAFTRVGASRAAAERLNDLEDQSPRQGARSEALRQPPPGALAVSLERVSLCYPGSLEPVLRQVSFRLAAGRRLAVCGASGAGKSSVAALLAGRLSPTDGRVQVGGVAPRDLEPEVLAERVALLTQRVDLFDASLADNLRLADPQASDAQLWRSLEAVALADWADALPAGLATRVGEGGRQLSGGQARRLALARLMLRDPDLVLLDEPFAGLDADTAQRVASSLDRWLEGRTVLFFVHALRDGPFDPPGVTDMVTLDDGELCNRSDYFRMG</sequence>
<dbReference type="GO" id="GO:0034040">
    <property type="term" value="F:ATPase-coupled lipid transmembrane transporter activity"/>
    <property type="evidence" value="ECO:0007669"/>
    <property type="project" value="TreeGrafter"/>
</dbReference>
<dbReference type="GO" id="GO:0034775">
    <property type="term" value="P:glutathione transmembrane transport"/>
    <property type="evidence" value="ECO:0007669"/>
    <property type="project" value="InterPro"/>
</dbReference>
<dbReference type="InterPro" id="IPR039421">
    <property type="entry name" value="Type_1_exporter"/>
</dbReference>
<keyword evidence="5 7" id="KW-1133">Transmembrane helix</keyword>
<gene>
    <name evidence="10" type="primary">cydC</name>
    <name evidence="10" type="ORF">C1H70_01705</name>
</gene>
<dbReference type="Proteomes" id="UP000235547">
    <property type="component" value="Unassembled WGS sequence"/>
</dbReference>
<dbReference type="InterPro" id="IPR003593">
    <property type="entry name" value="AAA+_ATPase"/>
</dbReference>
<keyword evidence="6 7" id="KW-0472">Membrane</keyword>
<dbReference type="PROSITE" id="PS50929">
    <property type="entry name" value="ABC_TM1F"/>
    <property type="match status" value="1"/>
</dbReference>